<dbReference type="EMBL" id="CP020809">
    <property type="protein sequence ID" value="ART69742.1"/>
    <property type="molecule type" value="Genomic_DNA"/>
</dbReference>
<dbReference type="AlphaFoldDB" id="A0A1Y0C3L6"/>
<gene>
    <name evidence="2" type="ORF">BTO20_15115</name>
</gene>
<sequence>MRRRRVDGEVERRQTRTLDESLLVDLDEPDRPIVDFLRATPGRIAVMAVVLVAVILAVGVASSATVSSRQQQLGSLGSHTEPLSDAAQRIYSALSSANTTAATAFLAGGVEPREIRDRYDADIGQASAGLVTASNGVAANDTHSLTLLTDLSNQLALYTGMMATARASNRDGLPIGVAYLSGASTLMQESMLPDADRLYRSQIDAVTASQRSAAPAYAVIAAAAVVVGLLIVAQIFLARHSHRRLNPGLAVASILMAVLTVWLTAAGLVSAHAANSARTQGGEPLGVAVAARILVQQARADEILGLLKRGSDTMSDMRFDERTAQVGWLLDKHQVDGAADALHGWISSHNEIRNKLVGGDYPGAVAIARDGGLQHSTAQFARLDQALGDDIARLRQRQRDGITRAYIALSALPAGAAAISVLAALAVAAGVAPRLNEYH</sequence>
<feature type="transmembrane region" description="Helical" evidence="1">
    <location>
        <begin position="44"/>
        <end position="66"/>
    </location>
</feature>
<reference evidence="2 3" key="1">
    <citation type="submission" date="2017-04" db="EMBL/GenBank/DDBJ databases">
        <title>Whole Genome Sequence of 1,4-Dioxane Degrading Bacterium Mycobacterium dioxanotrophicus PH-06.</title>
        <authorList>
            <person name="He Y."/>
        </authorList>
    </citation>
    <scope>NUCLEOTIDE SEQUENCE [LARGE SCALE GENOMIC DNA]</scope>
    <source>
        <strain evidence="2 3">PH-06</strain>
    </source>
</reference>
<evidence type="ECO:0000313" key="2">
    <source>
        <dbReference type="EMBL" id="ART69742.1"/>
    </source>
</evidence>
<accession>A0A1Y0C3L6</accession>
<evidence type="ECO:0000313" key="3">
    <source>
        <dbReference type="Proteomes" id="UP000195331"/>
    </source>
</evidence>
<dbReference type="OrthoDB" id="3218196at2"/>
<organism evidence="2 3">
    <name type="scientific">Mycobacterium dioxanotrophicus</name>
    <dbReference type="NCBI Taxonomy" id="482462"/>
    <lineage>
        <taxon>Bacteria</taxon>
        <taxon>Bacillati</taxon>
        <taxon>Actinomycetota</taxon>
        <taxon>Actinomycetes</taxon>
        <taxon>Mycobacteriales</taxon>
        <taxon>Mycobacteriaceae</taxon>
        <taxon>Mycobacterium</taxon>
    </lineage>
</organism>
<dbReference type="Proteomes" id="UP000195331">
    <property type="component" value="Chromosome"/>
</dbReference>
<keyword evidence="3" id="KW-1185">Reference proteome</keyword>
<keyword evidence="1" id="KW-0472">Membrane</keyword>
<evidence type="ECO:0008006" key="4">
    <source>
        <dbReference type="Google" id="ProtNLM"/>
    </source>
</evidence>
<feature type="transmembrane region" description="Helical" evidence="1">
    <location>
        <begin position="249"/>
        <end position="269"/>
    </location>
</feature>
<proteinExistence type="predicted"/>
<protein>
    <recommendedName>
        <fullName evidence="4">Secreted protein</fullName>
    </recommendedName>
</protein>
<feature type="transmembrane region" description="Helical" evidence="1">
    <location>
        <begin position="216"/>
        <end position="237"/>
    </location>
</feature>
<name>A0A1Y0C3L6_9MYCO</name>
<dbReference type="KEGG" id="mdx:BTO20_15115"/>
<keyword evidence="1" id="KW-0812">Transmembrane</keyword>
<evidence type="ECO:0000256" key="1">
    <source>
        <dbReference type="SAM" id="Phobius"/>
    </source>
</evidence>
<keyword evidence="1" id="KW-1133">Transmembrane helix</keyword>
<feature type="transmembrane region" description="Helical" evidence="1">
    <location>
        <begin position="405"/>
        <end position="432"/>
    </location>
</feature>